<name>A0ACC1AX62_9ROSI</name>
<protein>
    <submittedName>
        <fullName evidence="1">Uncharacterized protein</fullName>
    </submittedName>
</protein>
<organism evidence="1 2">
    <name type="scientific">Pistacia atlantica</name>
    <dbReference type="NCBI Taxonomy" id="434234"/>
    <lineage>
        <taxon>Eukaryota</taxon>
        <taxon>Viridiplantae</taxon>
        <taxon>Streptophyta</taxon>
        <taxon>Embryophyta</taxon>
        <taxon>Tracheophyta</taxon>
        <taxon>Spermatophyta</taxon>
        <taxon>Magnoliopsida</taxon>
        <taxon>eudicotyledons</taxon>
        <taxon>Gunneridae</taxon>
        <taxon>Pentapetalae</taxon>
        <taxon>rosids</taxon>
        <taxon>malvids</taxon>
        <taxon>Sapindales</taxon>
        <taxon>Anacardiaceae</taxon>
        <taxon>Pistacia</taxon>
    </lineage>
</organism>
<sequence>MAIAAEQEKTYSGVSATEKKRWTLNDFDIGKPLGRGKFGHVYLAREKRSNHIVALKVLFKSQLQQSQVEHQLRREVEIQSHLRHPNILRLYGYFYDQKRVYLILEYAAKGELYKELQKCKYFSERRAATYVASLARALIYCHGKHVIHRDIKPENLLIGAQGELKIADFGWSVHTFNRRRTMCGTLDYLPPEMVLSRKMYFQIFRVSSQTIFNLTSCCIFLTVESVEHDASVDIWSLGVLCYEFLYGVPPFEAKEHSDTYRRIVQVDLKFPPKPIVSSGAKDLISQMLVKESAQRLPLHKLLEHPWIIQNADPSGIYRGC</sequence>
<reference evidence="2" key="1">
    <citation type="journal article" date="2023" name="G3 (Bethesda)">
        <title>Genome assembly and association tests identify interacting loci associated with vigor, precocity, and sex in interspecific pistachio rootstocks.</title>
        <authorList>
            <person name="Palmer W."/>
            <person name="Jacygrad E."/>
            <person name="Sagayaradj S."/>
            <person name="Cavanaugh K."/>
            <person name="Han R."/>
            <person name="Bertier L."/>
            <person name="Beede B."/>
            <person name="Kafkas S."/>
            <person name="Golino D."/>
            <person name="Preece J."/>
            <person name="Michelmore R."/>
        </authorList>
    </citation>
    <scope>NUCLEOTIDE SEQUENCE [LARGE SCALE GENOMIC DNA]</scope>
</reference>
<evidence type="ECO:0000313" key="2">
    <source>
        <dbReference type="Proteomes" id="UP001164250"/>
    </source>
</evidence>
<proteinExistence type="predicted"/>
<keyword evidence="2" id="KW-1185">Reference proteome</keyword>
<dbReference type="EMBL" id="CM047904">
    <property type="protein sequence ID" value="KAJ0091163.1"/>
    <property type="molecule type" value="Genomic_DNA"/>
</dbReference>
<gene>
    <name evidence="1" type="ORF">Patl1_12972</name>
</gene>
<comment type="caution">
    <text evidence="1">The sequence shown here is derived from an EMBL/GenBank/DDBJ whole genome shotgun (WGS) entry which is preliminary data.</text>
</comment>
<dbReference type="Proteomes" id="UP001164250">
    <property type="component" value="Chromosome 8"/>
</dbReference>
<evidence type="ECO:0000313" key="1">
    <source>
        <dbReference type="EMBL" id="KAJ0091163.1"/>
    </source>
</evidence>
<accession>A0ACC1AX62</accession>